<evidence type="ECO:0000259" key="3">
    <source>
        <dbReference type="Pfam" id="PF08486"/>
    </source>
</evidence>
<dbReference type="InterPro" id="IPR013693">
    <property type="entry name" value="SpoIID/LytB_N"/>
</dbReference>
<keyword evidence="2" id="KW-0812">Transmembrane</keyword>
<feature type="transmembrane region" description="Helical" evidence="2">
    <location>
        <begin position="21"/>
        <end position="43"/>
    </location>
</feature>
<dbReference type="Pfam" id="PF08486">
    <property type="entry name" value="SpoIID"/>
    <property type="match status" value="1"/>
</dbReference>
<gene>
    <name evidence="4" type="primary">spoIID</name>
    <name evidence="4" type="ORF">ACFQ2I_00535</name>
</gene>
<evidence type="ECO:0000256" key="2">
    <source>
        <dbReference type="SAM" id="Phobius"/>
    </source>
</evidence>
<keyword evidence="2" id="KW-1133">Transmembrane helix</keyword>
<dbReference type="EMBL" id="JBHTJZ010000002">
    <property type="protein sequence ID" value="MFD0957879.1"/>
    <property type="molecule type" value="Genomic_DNA"/>
</dbReference>
<feature type="region of interest" description="Disordered" evidence="1">
    <location>
        <begin position="74"/>
        <end position="104"/>
    </location>
</feature>
<feature type="domain" description="Sporulation stage II protein D amidase enhancer LytB N-terminal" evidence="3">
    <location>
        <begin position="121"/>
        <end position="227"/>
    </location>
</feature>
<dbReference type="NCBIfam" id="TIGR02870">
    <property type="entry name" value="spore_II_D"/>
    <property type="match status" value="1"/>
</dbReference>
<dbReference type="PANTHER" id="PTHR30032:SF4">
    <property type="entry name" value="AMIDASE ENHANCER"/>
    <property type="match status" value="1"/>
</dbReference>
<feature type="compositionally biased region" description="Polar residues" evidence="1">
    <location>
        <begin position="88"/>
        <end position="97"/>
    </location>
</feature>
<reference evidence="5" key="1">
    <citation type="journal article" date="2019" name="Int. J. Syst. Evol. Microbiol.">
        <title>The Global Catalogue of Microorganisms (GCM) 10K type strain sequencing project: providing services to taxonomists for standard genome sequencing and annotation.</title>
        <authorList>
            <consortium name="The Broad Institute Genomics Platform"/>
            <consortium name="The Broad Institute Genome Sequencing Center for Infectious Disease"/>
            <person name="Wu L."/>
            <person name="Ma J."/>
        </authorList>
    </citation>
    <scope>NUCLEOTIDE SEQUENCE [LARGE SCALE GENOMIC DNA]</scope>
    <source>
        <strain evidence="5">CCUG 59129</strain>
    </source>
</reference>
<dbReference type="InterPro" id="IPR051922">
    <property type="entry name" value="Bact_Sporulation_Assoc"/>
</dbReference>
<name>A0ABW3HK48_9BACL</name>
<evidence type="ECO:0000313" key="5">
    <source>
        <dbReference type="Proteomes" id="UP001596989"/>
    </source>
</evidence>
<comment type="caution">
    <text evidence="4">The sequence shown here is derived from an EMBL/GenBank/DDBJ whole genome shotgun (WGS) entry which is preliminary data.</text>
</comment>
<evidence type="ECO:0000256" key="1">
    <source>
        <dbReference type="SAM" id="MobiDB-lite"/>
    </source>
</evidence>
<dbReference type="InterPro" id="IPR013486">
    <property type="entry name" value="SpoIID/LytB"/>
</dbReference>
<keyword evidence="5" id="KW-1185">Reference proteome</keyword>
<sequence>MRGIERQSITRVSSGGVGRMEWWTVFGVGILLGAAILLMQLLLTETGTAPSGAWLQPQAAPSMDRPGRALVDVHAQPPPGGIPKNEGENQAQAQGNASIPAEEQTVASHTLDQVVVQVYRTASSRVERVGLEQYVQGVLAGEMPASFELEALKAQAIAARTYMMRRLLLSDRSGMEGKRGDVTDSVQHQVYLSPEDMEAKWPEEEREDNFRKLKRAVDETKGQLLMYQGEPVQAFYFSTSNGYTENSEDYWGSEIPYLRSVASPWDEAISPRYETEISLSLKDFYRKLSISGKAASTKLNMKVVERTEGNRILEVAINGKSFTGRELREKLELNSTAFQWRVDGDRIAIKTYGFGHGVGMSQWGANGMAMQGRTAEDILQHYYKNTGVEEASKLAMELLSSNL</sequence>
<organism evidence="4 5">
    <name type="scientific">Paenibacillus chungangensis</name>
    <dbReference type="NCBI Taxonomy" id="696535"/>
    <lineage>
        <taxon>Bacteria</taxon>
        <taxon>Bacillati</taxon>
        <taxon>Bacillota</taxon>
        <taxon>Bacilli</taxon>
        <taxon>Bacillales</taxon>
        <taxon>Paenibacillaceae</taxon>
        <taxon>Paenibacillus</taxon>
    </lineage>
</organism>
<proteinExistence type="predicted"/>
<dbReference type="RefSeq" id="WP_377561488.1">
    <property type="nucleotide sequence ID" value="NZ_JBHTJZ010000002.1"/>
</dbReference>
<dbReference type="Proteomes" id="UP001596989">
    <property type="component" value="Unassembled WGS sequence"/>
</dbReference>
<keyword evidence="2" id="KW-0472">Membrane</keyword>
<accession>A0ABW3HK48</accession>
<protein>
    <submittedName>
        <fullName evidence="4">Stage II sporulation protein D</fullName>
    </submittedName>
</protein>
<evidence type="ECO:0000313" key="4">
    <source>
        <dbReference type="EMBL" id="MFD0957879.1"/>
    </source>
</evidence>
<dbReference type="NCBIfam" id="TIGR02669">
    <property type="entry name" value="SpoIID_LytB"/>
    <property type="match status" value="1"/>
</dbReference>
<dbReference type="InterPro" id="IPR014225">
    <property type="entry name" value="Spore_II_D_firmicutes"/>
</dbReference>
<dbReference type="PANTHER" id="PTHR30032">
    <property type="entry name" value="N-ACETYLMURAMOYL-L-ALANINE AMIDASE-RELATED"/>
    <property type="match status" value="1"/>
</dbReference>